<evidence type="ECO:0000313" key="3">
    <source>
        <dbReference type="Proteomes" id="UP000192790"/>
    </source>
</evidence>
<dbReference type="OrthoDB" id="1730265at2"/>
<accession>A0A1W2C1I9</accession>
<dbReference type="EMBL" id="FWXW01000007">
    <property type="protein sequence ID" value="SMC78772.1"/>
    <property type="molecule type" value="Genomic_DNA"/>
</dbReference>
<proteinExistence type="predicted"/>
<keyword evidence="3" id="KW-1185">Reference proteome</keyword>
<evidence type="ECO:0000256" key="1">
    <source>
        <dbReference type="SAM" id="MobiDB-lite"/>
    </source>
</evidence>
<feature type="compositionally biased region" description="Pro residues" evidence="1">
    <location>
        <begin position="19"/>
        <end position="43"/>
    </location>
</feature>
<dbReference type="STRING" id="1122930.SAMN02745168_2497"/>
<name>A0A1W2C1I9_9FIRM</name>
<dbReference type="Gene3D" id="1.20.5.320">
    <property type="entry name" value="6-Phosphogluconate Dehydrogenase, domain 3"/>
    <property type="match status" value="1"/>
</dbReference>
<reference evidence="2 3" key="1">
    <citation type="submission" date="2017-04" db="EMBL/GenBank/DDBJ databases">
        <authorList>
            <person name="Afonso C.L."/>
            <person name="Miller P.J."/>
            <person name="Scott M.A."/>
            <person name="Spackman E."/>
            <person name="Goraichik I."/>
            <person name="Dimitrov K.M."/>
            <person name="Suarez D.L."/>
            <person name="Swayne D.E."/>
        </authorList>
    </citation>
    <scope>NUCLEOTIDE SEQUENCE [LARGE SCALE GENOMIC DNA]</scope>
    <source>
        <strain evidence="2 3">DSM 12816</strain>
    </source>
</reference>
<protein>
    <recommendedName>
        <fullName evidence="4">Collagen triple helix repeat-containing protein</fullName>
    </recommendedName>
</protein>
<evidence type="ECO:0000313" key="2">
    <source>
        <dbReference type="EMBL" id="SMC78772.1"/>
    </source>
</evidence>
<feature type="region of interest" description="Disordered" evidence="1">
    <location>
        <begin position="1"/>
        <end position="47"/>
    </location>
</feature>
<evidence type="ECO:0008006" key="4">
    <source>
        <dbReference type="Google" id="ProtNLM"/>
    </source>
</evidence>
<organism evidence="2 3">
    <name type="scientific">Papillibacter cinnamivorans DSM 12816</name>
    <dbReference type="NCBI Taxonomy" id="1122930"/>
    <lineage>
        <taxon>Bacteria</taxon>
        <taxon>Bacillati</taxon>
        <taxon>Bacillota</taxon>
        <taxon>Clostridia</taxon>
        <taxon>Eubacteriales</taxon>
        <taxon>Oscillospiraceae</taxon>
        <taxon>Papillibacter</taxon>
    </lineage>
</organism>
<sequence length="248" mass="26452">MANHINDFDPAGFPGAPGRHPPFPPCPPGPRGPAGPQGPPGPRGLPGSLNNTAESFVYAQLAHLLEQLIEYYPGLTLYVFLPGISPWWISGIPYRVYQSTEGTFAGLFMLNGSGEVAFPLSAIAALQFETDTAVYNPAITYLPKPIFPPGYDTNIVTAIYEYVATLTGTVLFNIGSNVRSMDLIYKNKYGLIVQATDELGNNPAFIPVTHITGIAPQETAGGAKKIEAFGSGRAESAPPTRIQAAIYL</sequence>
<dbReference type="RefSeq" id="WP_159448108.1">
    <property type="nucleotide sequence ID" value="NZ_FWXW01000007.1"/>
</dbReference>
<dbReference type="AlphaFoldDB" id="A0A1W2C1I9"/>
<dbReference type="Proteomes" id="UP000192790">
    <property type="component" value="Unassembled WGS sequence"/>
</dbReference>
<gene>
    <name evidence="2" type="ORF">SAMN02745168_2497</name>
</gene>